<dbReference type="GO" id="GO:0016491">
    <property type="term" value="F:oxidoreductase activity"/>
    <property type="evidence" value="ECO:0007669"/>
    <property type="project" value="UniProtKB-KW"/>
</dbReference>
<dbReference type="Gene3D" id="2.60.40.420">
    <property type="entry name" value="Cupredoxins - blue copper proteins"/>
    <property type="match status" value="1"/>
</dbReference>
<comment type="catalytic activity">
    <reaction evidence="13 15">
        <text>4 Fe(II)-[cytochrome c] + O2 + 8 H(+)(in) = 4 Fe(III)-[cytochrome c] + 2 H2O + 4 H(+)(out)</text>
        <dbReference type="Rhea" id="RHEA:11436"/>
        <dbReference type="Rhea" id="RHEA-COMP:10350"/>
        <dbReference type="Rhea" id="RHEA-COMP:14399"/>
        <dbReference type="ChEBI" id="CHEBI:15377"/>
        <dbReference type="ChEBI" id="CHEBI:15378"/>
        <dbReference type="ChEBI" id="CHEBI:15379"/>
        <dbReference type="ChEBI" id="CHEBI:29033"/>
        <dbReference type="ChEBI" id="CHEBI:29034"/>
        <dbReference type="EC" id="7.1.1.9"/>
    </reaction>
</comment>
<keyword evidence="8 14" id="KW-0249">Electron transport</keyword>
<feature type="domain" description="Cytochrome oxidase subunit II copper A binding" evidence="17">
    <location>
        <begin position="130"/>
        <end position="271"/>
    </location>
</feature>
<dbReference type="InterPro" id="IPR011759">
    <property type="entry name" value="Cyt_c_oxidase_su2_TM_dom"/>
</dbReference>
<proteinExistence type="inferred from homology"/>
<dbReference type="Pfam" id="PF00116">
    <property type="entry name" value="COX2"/>
    <property type="match status" value="1"/>
</dbReference>
<evidence type="ECO:0000256" key="4">
    <source>
        <dbReference type="ARBA" id="ARBA00022660"/>
    </source>
</evidence>
<sequence>MNAHNDAHDHRRAGMWAGILILGILVAGVGSFVVATHLWWLQPLASVQGRVIDQYFNAILFVTAIAFVATHLFLATALIRYSARGKERASHWHEHLGAELTWTIVPGAAFVLLGILGVFTWSKLYSAPPSNAQVVEVTGRQFFWYVRYPGPDGTFARFDPKFVSPGNPLGLDPNDPATKTNVVVLNELHMIANRPIEVRVRSVDVIHSFFLPNFRMKQDAVPGRTVAIWFTPDKEGTYKIACAQLCGTGHFTMQGNVTVESQAAFEQWLQQQAAH</sequence>
<keyword evidence="10 15" id="KW-0186">Copper</keyword>
<dbReference type="Gene3D" id="1.10.287.90">
    <property type="match status" value="1"/>
</dbReference>
<name>A0A537LHG4_9BACT</name>
<protein>
    <recommendedName>
        <fullName evidence="15">Cytochrome c oxidase subunit 2</fullName>
        <ecNumber evidence="15">7.1.1.9</ecNumber>
    </recommendedName>
</protein>
<reference evidence="18 19" key="1">
    <citation type="journal article" date="2019" name="Nat. Microbiol.">
        <title>Mediterranean grassland soil C-N compound turnover is dependent on rainfall and depth, and is mediated by genomically divergent microorganisms.</title>
        <authorList>
            <person name="Diamond S."/>
            <person name="Andeer P.F."/>
            <person name="Li Z."/>
            <person name="Crits-Christoph A."/>
            <person name="Burstein D."/>
            <person name="Anantharaman K."/>
            <person name="Lane K.R."/>
            <person name="Thomas B.C."/>
            <person name="Pan C."/>
            <person name="Northen T.R."/>
            <person name="Banfield J.F."/>
        </authorList>
    </citation>
    <scope>NUCLEOTIDE SEQUENCE [LARGE SCALE GENOMIC DNA]</scope>
    <source>
        <strain evidence="18">NP_5</strain>
    </source>
</reference>
<evidence type="ECO:0000256" key="11">
    <source>
        <dbReference type="ARBA" id="ARBA00023136"/>
    </source>
</evidence>
<dbReference type="PRINTS" id="PR01166">
    <property type="entry name" value="CYCOXIDASEII"/>
</dbReference>
<evidence type="ECO:0000259" key="17">
    <source>
        <dbReference type="PROSITE" id="PS50857"/>
    </source>
</evidence>
<dbReference type="InterPro" id="IPR036257">
    <property type="entry name" value="Cyt_c_oxidase_su2_TM_sf"/>
</dbReference>
<dbReference type="GO" id="GO:0042773">
    <property type="term" value="P:ATP synthesis coupled electron transport"/>
    <property type="evidence" value="ECO:0007669"/>
    <property type="project" value="TreeGrafter"/>
</dbReference>
<dbReference type="PROSITE" id="PS50857">
    <property type="entry name" value="COX2_CUA"/>
    <property type="match status" value="1"/>
</dbReference>
<evidence type="ECO:0000256" key="6">
    <source>
        <dbReference type="ARBA" id="ARBA00022723"/>
    </source>
</evidence>
<evidence type="ECO:0000256" key="7">
    <source>
        <dbReference type="ARBA" id="ARBA00022967"/>
    </source>
</evidence>
<evidence type="ECO:0000256" key="9">
    <source>
        <dbReference type="ARBA" id="ARBA00022989"/>
    </source>
</evidence>
<dbReference type="InterPro" id="IPR002429">
    <property type="entry name" value="CcO_II-like_C"/>
</dbReference>
<dbReference type="InterPro" id="IPR008972">
    <property type="entry name" value="Cupredoxin"/>
</dbReference>
<evidence type="ECO:0000256" key="1">
    <source>
        <dbReference type="ARBA" id="ARBA00004141"/>
    </source>
</evidence>
<dbReference type="GO" id="GO:0005886">
    <property type="term" value="C:plasma membrane"/>
    <property type="evidence" value="ECO:0007669"/>
    <property type="project" value="UniProtKB-SubCell"/>
</dbReference>
<evidence type="ECO:0000256" key="14">
    <source>
        <dbReference type="RuleBase" id="RU000456"/>
    </source>
</evidence>
<feature type="transmembrane region" description="Helical" evidence="16">
    <location>
        <begin position="12"/>
        <end position="35"/>
    </location>
</feature>
<accession>A0A537LHG4</accession>
<evidence type="ECO:0000256" key="16">
    <source>
        <dbReference type="SAM" id="Phobius"/>
    </source>
</evidence>
<keyword evidence="9 16" id="KW-1133">Transmembrane helix</keyword>
<keyword evidence="4 14" id="KW-0679">Respiratory chain</keyword>
<dbReference type="EC" id="7.1.1.9" evidence="15"/>
<comment type="cofactor">
    <cofactor evidence="15">
        <name>Cu cation</name>
        <dbReference type="ChEBI" id="CHEBI:23378"/>
    </cofactor>
    <text evidence="15">Binds a copper A center.</text>
</comment>
<gene>
    <name evidence="18" type="primary">coxB</name>
    <name evidence="18" type="ORF">E6H02_11515</name>
</gene>
<dbReference type="PANTHER" id="PTHR22888:SF9">
    <property type="entry name" value="CYTOCHROME C OXIDASE SUBUNIT 2"/>
    <property type="match status" value="1"/>
</dbReference>
<keyword evidence="18" id="KW-0560">Oxidoreductase</keyword>
<comment type="subcellular location">
    <subcellularLocation>
        <location evidence="14">Cell membrane</location>
        <topology evidence="14">Multi-pass membrane protein</topology>
    </subcellularLocation>
    <subcellularLocation>
        <location evidence="1">Membrane</location>
        <topology evidence="1">Multi-pass membrane protein</topology>
    </subcellularLocation>
</comment>
<evidence type="ECO:0000256" key="10">
    <source>
        <dbReference type="ARBA" id="ARBA00023008"/>
    </source>
</evidence>
<dbReference type="SUPFAM" id="SSF81464">
    <property type="entry name" value="Cytochrome c oxidase subunit II-like, transmembrane region"/>
    <property type="match status" value="1"/>
</dbReference>
<dbReference type="Pfam" id="PF02790">
    <property type="entry name" value="COX2_TM"/>
    <property type="match status" value="1"/>
</dbReference>
<comment type="function">
    <text evidence="12 15">Subunits I and II form the functional core of the enzyme complex. Electrons originating in cytochrome c are transferred via heme a and Cu(A) to the binuclear center formed by heme a3 and Cu(B).</text>
</comment>
<evidence type="ECO:0000256" key="2">
    <source>
        <dbReference type="ARBA" id="ARBA00007866"/>
    </source>
</evidence>
<keyword evidence="3 14" id="KW-0813">Transport</keyword>
<evidence type="ECO:0000256" key="8">
    <source>
        <dbReference type="ARBA" id="ARBA00022982"/>
    </source>
</evidence>
<dbReference type="GO" id="GO:0005507">
    <property type="term" value="F:copper ion binding"/>
    <property type="evidence" value="ECO:0007669"/>
    <property type="project" value="InterPro"/>
</dbReference>
<dbReference type="Proteomes" id="UP000320393">
    <property type="component" value="Unassembled WGS sequence"/>
</dbReference>
<organism evidence="18 19">
    <name type="scientific">Candidatus Segetimicrobium genomatis</name>
    <dbReference type="NCBI Taxonomy" id="2569760"/>
    <lineage>
        <taxon>Bacteria</taxon>
        <taxon>Bacillati</taxon>
        <taxon>Candidatus Sysuimicrobiota</taxon>
        <taxon>Candidatus Sysuimicrobiia</taxon>
        <taxon>Candidatus Sysuimicrobiales</taxon>
        <taxon>Candidatus Segetimicrobiaceae</taxon>
        <taxon>Candidatus Segetimicrobium</taxon>
    </lineage>
</organism>
<comment type="similarity">
    <text evidence="2 14">Belongs to the cytochrome c oxidase subunit 2 family.</text>
</comment>
<dbReference type="InterPro" id="IPR014222">
    <property type="entry name" value="Cyt_c_oxidase_su2"/>
</dbReference>
<evidence type="ECO:0000256" key="3">
    <source>
        <dbReference type="ARBA" id="ARBA00022448"/>
    </source>
</evidence>
<dbReference type="CDD" id="cd13919">
    <property type="entry name" value="CuRO_HCO_II_like_5"/>
    <property type="match status" value="1"/>
</dbReference>
<dbReference type="InterPro" id="IPR045187">
    <property type="entry name" value="CcO_II"/>
</dbReference>
<keyword evidence="5 14" id="KW-0812">Transmembrane</keyword>
<keyword evidence="6 15" id="KW-0479">Metal-binding</keyword>
<dbReference type="InterPro" id="IPR001505">
    <property type="entry name" value="Copper_CuA"/>
</dbReference>
<dbReference type="PROSITE" id="PS00078">
    <property type="entry name" value="COX2"/>
    <property type="match status" value="1"/>
</dbReference>
<dbReference type="EMBL" id="VBAM01000487">
    <property type="protein sequence ID" value="TMJ07406.1"/>
    <property type="molecule type" value="Genomic_DNA"/>
</dbReference>
<evidence type="ECO:0000256" key="5">
    <source>
        <dbReference type="ARBA" id="ARBA00022692"/>
    </source>
</evidence>
<dbReference type="PANTHER" id="PTHR22888">
    <property type="entry name" value="CYTOCHROME C OXIDASE, SUBUNIT II"/>
    <property type="match status" value="1"/>
</dbReference>
<dbReference type="SUPFAM" id="SSF49503">
    <property type="entry name" value="Cupredoxins"/>
    <property type="match status" value="1"/>
</dbReference>
<dbReference type="NCBIfam" id="TIGR02866">
    <property type="entry name" value="CoxB"/>
    <property type="match status" value="1"/>
</dbReference>
<dbReference type="AlphaFoldDB" id="A0A537LHG4"/>
<keyword evidence="7" id="KW-1278">Translocase</keyword>
<evidence type="ECO:0000256" key="15">
    <source>
        <dbReference type="RuleBase" id="RU004024"/>
    </source>
</evidence>
<feature type="transmembrane region" description="Helical" evidence="16">
    <location>
        <begin position="100"/>
        <end position="121"/>
    </location>
</feature>
<evidence type="ECO:0000256" key="13">
    <source>
        <dbReference type="ARBA" id="ARBA00047816"/>
    </source>
</evidence>
<evidence type="ECO:0000313" key="19">
    <source>
        <dbReference type="Proteomes" id="UP000320393"/>
    </source>
</evidence>
<feature type="transmembrane region" description="Helical" evidence="16">
    <location>
        <begin position="55"/>
        <end position="79"/>
    </location>
</feature>
<evidence type="ECO:0000256" key="12">
    <source>
        <dbReference type="ARBA" id="ARBA00024688"/>
    </source>
</evidence>
<keyword evidence="11 16" id="KW-0472">Membrane</keyword>
<evidence type="ECO:0000313" key="18">
    <source>
        <dbReference type="EMBL" id="TMJ07406.1"/>
    </source>
</evidence>
<comment type="caution">
    <text evidence="18">The sequence shown here is derived from an EMBL/GenBank/DDBJ whole genome shotgun (WGS) entry which is preliminary data.</text>
</comment>
<dbReference type="GO" id="GO:0004129">
    <property type="term" value="F:cytochrome-c oxidase activity"/>
    <property type="evidence" value="ECO:0007669"/>
    <property type="project" value="UniProtKB-EC"/>
</dbReference>